<organism evidence="1 2">
    <name type="scientific">Cichlidogyrus casuarinus</name>
    <dbReference type="NCBI Taxonomy" id="1844966"/>
    <lineage>
        <taxon>Eukaryota</taxon>
        <taxon>Metazoa</taxon>
        <taxon>Spiralia</taxon>
        <taxon>Lophotrochozoa</taxon>
        <taxon>Platyhelminthes</taxon>
        <taxon>Monogenea</taxon>
        <taxon>Monopisthocotylea</taxon>
        <taxon>Dactylogyridea</taxon>
        <taxon>Ancyrocephalidae</taxon>
        <taxon>Cichlidogyrus</taxon>
    </lineage>
</organism>
<name>A0ABD2QEK5_9PLAT</name>
<dbReference type="Proteomes" id="UP001626550">
    <property type="component" value="Unassembled WGS sequence"/>
</dbReference>
<protein>
    <submittedName>
        <fullName evidence="1">Uncharacterized protein</fullName>
    </submittedName>
</protein>
<reference evidence="1 2" key="1">
    <citation type="submission" date="2024-11" db="EMBL/GenBank/DDBJ databases">
        <title>Adaptive evolution of stress response genes in parasites aligns with host niche diversity.</title>
        <authorList>
            <person name="Hahn C."/>
            <person name="Resl P."/>
        </authorList>
    </citation>
    <scope>NUCLEOTIDE SEQUENCE [LARGE SCALE GENOMIC DNA]</scope>
    <source>
        <strain evidence="1">EGGRZ-B1_66</strain>
        <tissue evidence="1">Body</tissue>
    </source>
</reference>
<accession>A0ABD2QEK5</accession>
<comment type="caution">
    <text evidence="1">The sequence shown here is derived from an EMBL/GenBank/DDBJ whole genome shotgun (WGS) entry which is preliminary data.</text>
</comment>
<evidence type="ECO:0000313" key="1">
    <source>
        <dbReference type="EMBL" id="KAL3317818.1"/>
    </source>
</evidence>
<dbReference type="EMBL" id="JBJKFK010000325">
    <property type="protein sequence ID" value="KAL3317818.1"/>
    <property type="molecule type" value="Genomic_DNA"/>
</dbReference>
<proteinExistence type="predicted"/>
<dbReference type="AlphaFoldDB" id="A0ABD2QEK5"/>
<evidence type="ECO:0000313" key="2">
    <source>
        <dbReference type="Proteomes" id="UP001626550"/>
    </source>
</evidence>
<gene>
    <name evidence="1" type="ORF">Ciccas_003522</name>
</gene>
<keyword evidence="2" id="KW-1185">Reference proteome</keyword>
<sequence length="63" mass="6963">MYGTSEVEQMLCSIPADLKERKLANTSKKTVPECLPVAVVEATHPWRREGSIAIPRDAPDVNL</sequence>